<feature type="non-terminal residue" evidence="1">
    <location>
        <position position="1"/>
    </location>
</feature>
<accession>A0ABN9XSD9</accession>
<protein>
    <submittedName>
        <fullName evidence="1">Uncharacterized protein</fullName>
    </submittedName>
</protein>
<dbReference type="Proteomes" id="UP001189429">
    <property type="component" value="Unassembled WGS sequence"/>
</dbReference>
<sequence>PLPFLSLLLAPTAPRRPSASGQRGPADNVDGEDFVASLAPLIPEEFRYNMVFLDACIAGGLEDVLQDPQGRFLKNLKQLLAPRATVGLNVEVNPSEYGNRGEPPRIAAMVQNMVNVCLLGGGDVFTVRPTEADTYKNRIYCFLIEGRPQYLRGGPSIEWAMWQSAQKIQTDFPADKLGKRFRWSMESEVTSCYQDWPPQKDGTIDQPWVLWTFAAPFVGIAAYYLTGGA</sequence>
<comment type="caution">
    <text evidence="1">The sequence shown here is derived from an EMBL/GenBank/DDBJ whole genome shotgun (WGS) entry which is preliminary data.</text>
</comment>
<reference evidence="1" key="1">
    <citation type="submission" date="2023-10" db="EMBL/GenBank/DDBJ databases">
        <authorList>
            <person name="Chen Y."/>
            <person name="Shah S."/>
            <person name="Dougan E. K."/>
            <person name="Thang M."/>
            <person name="Chan C."/>
        </authorList>
    </citation>
    <scope>NUCLEOTIDE SEQUENCE [LARGE SCALE GENOMIC DNA]</scope>
</reference>
<organism evidence="1 2">
    <name type="scientific">Prorocentrum cordatum</name>
    <dbReference type="NCBI Taxonomy" id="2364126"/>
    <lineage>
        <taxon>Eukaryota</taxon>
        <taxon>Sar</taxon>
        <taxon>Alveolata</taxon>
        <taxon>Dinophyceae</taxon>
        <taxon>Prorocentrales</taxon>
        <taxon>Prorocentraceae</taxon>
        <taxon>Prorocentrum</taxon>
    </lineage>
</organism>
<evidence type="ECO:0000313" key="2">
    <source>
        <dbReference type="Proteomes" id="UP001189429"/>
    </source>
</evidence>
<keyword evidence="2" id="KW-1185">Reference proteome</keyword>
<dbReference type="EMBL" id="CAUYUJ010021122">
    <property type="protein sequence ID" value="CAK0902811.1"/>
    <property type="molecule type" value="Genomic_DNA"/>
</dbReference>
<name>A0ABN9XSD9_9DINO</name>
<gene>
    <name evidence="1" type="ORF">PCOR1329_LOCUS79301</name>
</gene>
<proteinExistence type="predicted"/>
<evidence type="ECO:0000313" key="1">
    <source>
        <dbReference type="EMBL" id="CAK0902811.1"/>
    </source>
</evidence>